<feature type="disulfide bond" evidence="17">
    <location>
        <begin position="423"/>
        <end position="432"/>
    </location>
</feature>
<dbReference type="PROSITE" id="PS01187">
    <property type="entry name" value="EGF_CA"/>
    <property type="match status" value="5"/>
</dbReference>
<feature type="disulfide bond" evidence="17">
    <location>
        <begin position="272"/>
        <end position="281"/>
    </location>
</feature>
<feature type="disulfide bond" evidence="17">
    <location>
        <begin position="602"/>
        <end position="611"/>
    </location>
</feature>
<dbReference type="FunFam" id="2.10.25.10:FF:000565">
    <property type="entry name" value="Predicted protein"/>
    <property type="match status" value="1"/>
</dbReference>
<dbReference type="GO" id="GO:0035214">
    <property type="term" value="P:eye-antennal disc development"/>
    <property type="evidence" value="ECO:0007669"/>
    <property type="project" value="UniProtKB-ARBA"/>
</dbReference>
<proteinExistence type="predicted"/>
<dbReference type="Pfam" id="PF25024">
    <property type="entry name" value="EGF_TEN"/>
    <property type="match status" value="1"/>
</dbReference>
<sequence>MGFICKKKKKKFFLPASNEIIEETNFSGIIDPSVEWHLLNHPGQTAQLTYRIRVQCDIYHFNQTCTKFCKPRDDNFGHYICDRNGDKKCIEGWKGPNCDIAVCKSGCHPLHGKCDQPGDCDCRLGWRGEFCDQCSPYPGCKHGYCNGTPWQCICDTNWGGILCDQDLNYCGTHEPCLNGGTCENTAPDQYLCTCSEGFSGANCEIVDNPCATSPCGNGGTCQELGLNGQFSCTCAPGWTGQTCRINIDECESSPCLNGGTCVDLVDKFQCSCPSGWEGYACHIDVDECKNNPCTNAVSCQNLIGDYQCKCQKGWSGKNCEHNINDCVGQCQHGATCIDLVSDYHCACMPGYTGRDCATDIDECESNPCQNGGECVDLVDGFRCICPLGFSGTQCQIDRDHCTPNPCENKAPCFNTQSDYYCRCPDSWIGKNCSTPRVKCKTQPCNVFDGCALPVASRNISKGFASKARVCGGHGRCVGQSEGGFHCVCDSGYTGKYCHENINDCTMNPCLNGGTCVDKIHSFQCICEEGWEGEICSIDKNECQPNPCKNNGSCTDAIADYLCTCQNGWKGRTCNLRDSHCDRHTCKNGGTCQDLGTTYMCLCPPDWEGTTCHIAKNNACKSYPCQNGGTCLNTGNHYTCICKEGYEGQNCQHDVDDCSTQPCLNGGRCIDGVNWFLCECAPGFAGPDCRMNVNECASEPCAHGSTCIDSIGEFKCKCPPGRTGSRCEILEELAYARGSCFWEGQYYADNSTWMSACNTCMCTSGVAFCTQVWCGLGNCLAPVQRSRDATNCNTNQVCVPSSRESCLSPVCAPWGECRDLESNRRVGPPSFPAPVTCWPNQAILSNTCARLTLVVEKSRLNTGVTTETLCIDLRRLVVANQALMRKKDALVILCDLKQDYNDTIEVTVFLSKQNSIQEQRVSEAVRILGESISRKATALSLSAIVEVKVETALVSEDKQGNGYLIALVCVVVILVAAAALASLFYWHQLRRDVVSLSSGALTDSCSRNHDDEKSNNLQNEENLRRYTNPLREESINTIGGSLANLGSLRNSKGFMMKPSVSAIDLTPKVSLVRPMSSLGASASSSEMLEMITENDLKSDNKEGLKGSCEKLKEKMLLEERLTAAEKLTLEERLGQLATSSTHRSSQILLYKPQNTDVRNNTAGTFEDSSSHKDFSKSIINLKNSGSSTVSRTLQQPTPQVDRGGPPPVDILTILV</sequence>
<dbReference type="Gene3D" id="2.10.25.140">
    <property type="match status" value="1"/>
</dbReference>
<feature type="domain" description="EGF-like" evidence="22">
    <location>
        <begin position="166"/>
        <end position="204"/>
    </location>
</feature>
<dbReference type="InterPro" id="IPR009030">
    <property type="entry name" value="Growth_fac_rcpt_cys_sf"/>
</dbReference>
<dbReference type="GO" id="GO:0048100">
    <property type="term" value="P:wing disc anterior/posterior pattern formation"/>
    <property type="evidence" value="ECO:0007669"/>
    <property type="project" value="UniProtKB-ARBA"/>
</dbReference>
<dbReference type="Pfam" id="PF21700">
    <property type="entry name" value="EGF_DL_JAG"/>
    <property type="match status" value="1"/>
</dbReference>
<dbReference type="GO" id="GO:0008587">
    <property type="term" value="P:imaginal disc-derived wing margin morphogenesis"/>
    <property type="evidence" value="ECO:0007669"/>
    <property type="project" value="UniProtKB-ARBA"/>
</dbReference>
<dbReference type="FunFam" id="2.10.25.10:FF:000146">
    <property type="entry name" value="Putative neurogenic locus notch"/>
    <property type="match status" value="1"/>
</dbReference>
<evidence type="ECO:0000256" key="19">
    <source>
        <dbReference type="RuleBase" id="RU280815"/>
    </source>
</evidence>
<keyword evidence="2 19" id="KW-0217">Developmental protein</keyword>
<feature type="disulfide bond" evidence="17">
    <location>
        <begin position="385"/>
        <end position="394"/>
    </location>
</feature>
<dbReference type="InterPro" id="IPR018097">
    <property type="entry name" value="EGF_Ca-bd_CS"/>
</dbReference>
<dbReference type="EnsemblMetazoa" id="PHUM419360-RA">
    <property type="protein sequence ID" value="PHUM419360-PA"/>
    <property type="gene ID" value="PHUM419360"/>
</dbReference>
<keyword evidence="15 17" id="KW-1015">Disulfide bond</keyword>
<dbReference type="GO" id="GO:0005112">
    <property type="term" value="F:Notch binding"/>
    <property type="evidence" value="ECO:0007669"/>
    <property type="project" value="InterPro"/>
</dbReference>
<dbReference type="eggNOG" id="KOG1217">
    <property type="taxonomic scope" value="Eukaryota"/>
</dbReference>
<feature type="disulfide bond" evidence="17">
    <location>
        <begin position="122"/>
        <end position="131"/>
    </location>
</feature>
<evidence type="ECO:0000256" key="6">
    <source>
        <dbReference type="ARBA" id="ARBA00022692"/>
    </source>
</evidence>
<keyword evidence="9" id="KW-0221">Differentiation</keyword>
<feature type="domain" description="EGF-like" evidence="22">
    <location>
        <begin position="538"/>
        <end position="574"/>
    </location>
</feature>
<dbReference type="KEGG" id="phu:Phum_PHUM419360"/>
<dbReference type="GO" id="GO:0051049">
    <property type="term" value="P:regulation of transport"/>
    <property type="evidence" value="ECO:0007669"/>
    <property type="project" value="UniProtKB-ARBA"/>
</dbReference>
<feature type="disulfide bond" evidence="17">
    <location>
        <begin position="679"/>
        <end position="688"/>
    </location>
</feature>
<dbReference type="GO" id="GO:0005911">
    <property type="term" value="C:cell-cell junction"/>
    <property type="evidence" value="ECO:0007669"/>
    <property type="project" value="UniProtKB-ARBA"/>
</dbReference>
<accession>E0VSI2</accession>
<dbReference type="InterPro" id="IPR013032">
    <property type="entry name" value="EGF-like_CS"/>
</dbReference>
<dbReference type="InterPro" id="IPR001774">
    <property type="entry name" value="DSL"/>
</dbReference>
<comment type="function">
    <text evidence="19">Putative Notch ligand involved in the mediation of Notch signaling.</text>
</comment>
<evidence type="ECO:0000256" key="21">
    <source>
        <dbReference type="SAM" id="Phobius"/>
    </source>
</evidence>
<dbReference type="EMBL" id="DS235751">
    <property type="protein sequence ID" value="EEB16338.1"/>
    <property type="molecule type" value="Genomic_DNA"/>
</dbReference>
<dbReference type="PROSITE" id="PS00022">
    <property type="entry name" value="EGF_1"/>
    <property type="match status" value="15"/>
</dbReference>
<dbReference type="GO" id="GO:0009792">
    <property type="term" value="P:embryo development ending in birth or egg hatching"/>
    <property type="evidence" value="ECO:0007669"/>
    <property type="project" value="UniProtKB-ARBA"/>
</dbReference>
<reference evidence="24" key="2">
    <citation type="submission" date="2007-04" db="EMBL/GenBank/DDBJ databases">
        <title>The genome of the human body louse.</title>
        <authorList>
            <consortium name="The Human Body Louse Genome Consortium"/>
            <person name="Kirkness E."/>
            <person name="Walenz B."/>
            <person name="Hass B."/>
            <person name="Bruggner R."/>
            <person name="Strausberg R."/>
        </authorList>
    </citation>
    <scope>NUCLEOTIDE SEQUENCE</scope>
    <source>
        <strain evidence="24">USDA</strain>
    </source>
</reference>
<dbReference type="SUPFAM" id="SSF57603">
    <property type="entry name" value="FnI-like domain"/>
    <property type="match status" value="1"/>
</dbReference>
<keyword evidence="13 19" id="KW-1133">Transmembrane helix</keyword>
<feature type="region of interest" description="Disordered" evidence="20">
    <location>
        <begin position="1001"/>
        <end position="1022"/>
    </location>
</feature>
<dbReference type="SUPFAM" id="SSF57184">
    <property type="entry name" value="Growth factor receptor domain"/>
    <property type="match status" value="1"/>
</dbReference>
<dbReference type="GO" id="GO:0016330">
    <property type="term" value="P:second mitotic wave involved in compound eye morphogenesis"/>
    <property type="evidence" value="ECO:0007669"/>
    <property type="project" value="UniProtKB-ARBA"/>
</dbReference>
<dbReference type="FunFam" id="2.10.25.140:FF:000001">
    <property type="entry name" value="Delta-like protein"/>
    <property type="match status" value="1"/>
</dbReference>
<dbReference type="Gene3D" id="2.10.25.10">
    <property type="entry name" value="Laminin"/>
    <property type="match status" value="15"/>
</dbReference>
<dbReference type="InterPro" id="IPR001881">
    <property type="entry name" value="EGF-like_Ca-bd_dom"/>
</dbReference>
<feature type="domain" description="EGF-like" evidence="22">
    <location>
        <begin position="653"/>
        <end position="689"/>
    </location>
</feature>
<dbReference type="InterPro" id="IPR000152">
    <property type="entry name" value="EGF-type_Asp/Asn_hydroxyl_site"/>
</dbReference>
<dbReference type="FunFam" id="2.10.25.10:FF:000100">
    <property type="entry name" value="neurogenic locus notch homolog protein 3"/>
    <property type="match status" value="1"/>
</dbReference>
<feature type="disulfide bond" evidence="17">
    <location>
        <begin position="526"/>
        <end position="535"/>
    </location>
</feature>
<evidence type="ECO:0000256" key="15">
    <source>
        <dbReference type="ARBA" id="ARBA00023157"/>
    </source>
</evidence>
<dbReference type="InterPro" id="IPR051022">
    <property type="entry name" value="Notch_Cell-Fate_Det"/>
</dbReference>
<evidence type="ECO:0000256" key="14">
    <source>
        <dbReference type="ARBA" id="ARBA00023136"/>
    </source>
</evidence>
<protein>
    <recommendedName>
        <fullName evidence="19">Delta-like protein</fullName>
    </recommendedName>
</protein>
<feature type="domain" description="EGF-like" evidence="22">
    <location>
        <begin position="615"/>
        <end position="651"/>
    </location>
</feature>
<feature type="compositionally biased region" description="Polar residues" evidence="20">
    <location>
        <begin position="1184"/>
        <end position="1197"/>
    </location>
</feature>
<keyword evidence="6 19" id="KW-0812">Transmembrane</keyword>
<evidence type="ECO:0000256" key="9">
    <source>
        <dbReference type="ARBA" id="ARBA00022782"/>
    </source>
</evidence>
<feature type="domain" description="EGF-like" evidence="22">
    <location>
        <begin position="576"/>
        <end position="612"/>
    </location>
</feature>
<dbReference type="InterPro" id="IPR056986">
    <property type="entry name" value="JAG1_1/2_dom"/>
</dbReference>
<evidence type="ECO:0000259" key="23">
    <source>
        <dbReference type="PROSITE" id="PS51051"/>
    </source>
</evidence>
<dbReference type="GO" id="GO:0016324">
    <property type="term" value="C:apical plasma membrane"/>
    <property type="evidence" value="ECO:0007669"/>
    <property type="project" value="UniProtKB-SubCell"/>
</dbReference>
<keyword evidence="3" id="KW-1003">Cell membrane</keyword>
<evidence type="ECO:0000256" key="17">
    <source>
        <dbReference type="PROSITE-ProRule" id="PRU00076"/>
    </source>
</evidence>
<evidence type="ECO:0000256" key="4">
    <source>
        <dbReference type="ARBA" id="ARBA00022536"/>
    </source>
</evidence>
<dbReference type="GO" id="GO:0051093">
    <property type="term" value="P:negative regulation of developmental process"/>
    <property type="evidence" value="ECO:0007669"/>
    <property type="project" value="UniProtKB-ARBA"/>
</dbReference>
<feature type="disulfide bond" evidence="17">
    <location>
        <begin position="717"/>
        <end position="726"/>
    </location>
</feature>
<feature type="domain" description="EGF-like" evidence="22">
    <location>
        <begin position="322"/>
        <end position="357"/>
    </location>
</feature>
<keyword evidence="7 19" id="KW-0732">Signal</keyword>
<dbReference type="OMA" id="CHPVHGH"/>
<dbReference type="InterPro" id="IPR026219">
    <property type="entry name" value="Jagged/Serrate"/>
</dbReference>
<keyword evidence="4 17" id="KW-0245">EGF-like domain</keyword>
<dbReference type="CDD" id="cd00054">
    <property type="entry name" value="EGF_CA"/>
    <property type="match status" value="14"/>
</dbReference>
<keyword evidence="5" id="KW-0597">Phosphoprotein</keyword>
<dbReference type="AlphaFoldDB" id="E0VSI2"/>
<evidence type="ECO:0000259" key="22">
    <source>
        <dbReference type="PROSITE" id="PS50026"/>
    </source>
</evidence>
<dbReference type="PROSITE" id="PS51051">
    <property type="entry name" value="DSL"/>
    <property type="match status" value="1"/>
</dbReference>
<dbReference type="EMBL" id="AAZO01005138">
    <property type="status" value="NOT_ANNOTATED_CDS"/>
    <property type="molecule type" value="Genomic_DNA"/>
</dbReference>
<dbReference type="FunFam" id="2.10.25.10:FF:000294">
    <property type="entry name" value="Delta-like protein"/>
    <property type="match status" value="1"/>
</dbReference>
<dbReference type="GO" id="GO:0007219">
    <property type="term" value="P:Notch signaling pathway"/>
    <property type="evidence" value="ECO:0007669"/>
    <property type="project" value="UniProtKB-KW"/>
</dbReference>
<evidence type="ECO:0000256" key="12">
    <source>
        <dbReference type="ARBA" id="ARBA00022976"/>
    </source>
</evidence>
<dbReference type="FunFam" id="2.10.25.10:FF:000143">
    <property type="entry name" value="Protein crumbs 1"/>
    <property type="match status" value="1"/>
</dbReference>
<feature type="domain" description="EGF-like" evidence="22">
    <location>
        <begin position="500"/>
        <end position="536"/>
    </location>
</feature>
<gene>
    <name evidence="25" type="primary">8234455</name>
    <name evidence="24" type="ORF">Phum_PHUM419360</name>
</gene>
<dbReference type="InParanoid" id="E0VSI2"/>
<keyword evidence="24" id="KW-0808">Transferase</keyword>
<dbReference type="CTD" id="8234455"/>
<keyword evidence="26" id="KW-1185">Reference proteome</keyword>
<feature type="disulfide bond" evidence="17">
    <location>
        <begin position="310"/>
        <end position="319"/>
    </location>
</feature>
<keyword evidence="14 19" id="KW-0472">Membrane</keyword>
<dbReference type="STRING" id="121224.E0VSI2"/>
<feature type="domain" description="EGF-like" evidence="22">
    <location>
        <begin position="284"/>
        <end position="320"/>
    </location>
</feature>
<comment type="subcellular location">
    <subcellularLocation>
        <location evidence="1">Apical cell membrane</location>
        <topology evidence="1">Single-pass type I membrane protein</topology>
    </subcellularLocation>
    <subcellularLocation>
        <location evidence="19">Membrane</location>
        <topology evidence="19">Single-pass type I membrane protein</topology>
    </subcellularLocation>
</comment>
<dbReference type="PROSITE" id="PS01186">
    <property type="entry name" value="EGF_2"/>
    <property type="match status" value="11"/>
</dbReference>
<feature type="disulfide bond" evidence="17">
    <location>
        <begin position="564"/>
        <end position="573"/>
    </location>
</feature>
<dbReference type="HOGENOM" id="CLU_004732_0_0_1"/>
<dbReference type="VEuPathDB" id="VectorBase:PHUM419360"/>
<dbReference type="FunFam" id="2.10.25.10:FF:000472">
    <property type="entry name" value="Uncharacterized protein, isoform A"/>
    <property type="match status" value="1"/>
</dbReference>
<name>E0VSI2_PEDHC</name>
<evidence type="ECO:0000256" key="1">
    <source>
        <dbReference type="ARBA" id="ARBA00004247"/>
    </source>
</evidence>
<feature type="domain" description="EGF-like" evidence="22">
    <location>
        <begin position="461"/>
        <end position="498"/>
    </location>
</feature>
<feature type="domain" description="EGF-like" evidence="22">
    <location>
        <begin position="359"/>
        <end position="395"/>
    </location>
</feature>
<feature type="transmembrane region" description="Helical" evidence="21">
    <location>
        <begin position="962"/>
        <end position="985"/>
    </location>
</feature>
<dbReference type="SMART" id="SM00215">
    <property type="entry name" value="VWC_out"/>
    <property type="match status" value="1"/>
</dbReference>
<dbReference type="GO" id="GO:0003008">
    <property type="term" value="P:system process"/>
    <property type="evidence" value="ECO:0007669"/>
    <property type="project" value="UniProtKB-ARBA"/>
</dbReference>
<dbReference type="GO" id="GO:0060255">
    <property type="term" value="P:regulation of macromolecule metabolic process"/>
    <property type="evidence" value="ECO:0007669"/>
    <property type="project" value="UniProtKB-ARBA"/>
</dbReference>
<keyword evidence="11" id="KW-0832">Ubl conjugation</keyword>
<dbReference type="GO" id="GO:0008593">
    <property type="term" value="P:regulation of Notch signaling pathway"/>
    <property type="evidence" value="ECO:0007669"/>
    <property type="project" value="UniProtKB-ARBA"/>
</dbReference>
<dbReference type="OrthoDB" id="283575at2759"/>
<feature type="domain" description="EGF-like" evidence="22">
    <location>
        <begin position="246"/>
        <end position="282"/>
    </location>
</feature>
<dbReference type="Pfam" id="PF00008">
    <property type="entry name" value="EGF"/>
    <property type="match status" value="7"/>
</dbReference>
<feature type="disulfide bond" evidence="18">
    <location>
        <begin position="69"/>
        <end position="81"/>
    </location>
</feature>
<dbReference type="SMART" id="SM00181">
    <property type="entry name" value="EGF"/>
    <property type="match status" value="16"/>
</dbReference>
<dbReference type="GO" id="GO:0048598">
    <property type="term" value="P:embryonic morphogenesis"/>
    <property type="evidence" value="ECO:0007669"/>
    <property type="project" value="UniProtKB-ARBA"/>
</dbReference>
<keyword evidence="16" id="KW-0325">Glycoprotein</keyword>
<dbReference type="PRINTS" id="PR00010">
    <property type="entry name" value="EGFBLOOD"/>
</dbReference>
<evidence type="ECO:0000256" key="3">
    <source>
        <dbReference type="ARBA" id="ARBA00022475"/>
    </source>
</evidence>
<evidence type="ECO:0000256" key="10">
    <source>
        <dbReference type="ARBA" id="ARBA00022837"/>
    </source>
</evidence>
<dbReference type="GO" id="GO:0030718">
    <property type="term" value="P:germ-line stem cell population maintenance"/>
    <property type="evidence" value="ECO:0007669"/>
    <property type="project" value="UniProtKB-ARBA"/>
</dbReference>
<feature type="disulfide bond" evidence="17">
    <location>
        <begin position="234"/>
        <end position="243"/>
    </location>
</feature>
<keyword evidence="10" id="KW-0106">Calcium</keyword>
<dbReference type="FunFam" id="2.10.25.10:FF:000613">
    <property type="entry name" value="Delta-like protein"/>
    <property type="match status" value="1"/>
</dbReference>
<dbReference type="FunCoup" id="E0VSI2">
    <property type="interactions" value="54"/>
</dbReference>
<dbReference type="GO" id="GO:0009967">
    <property type="term" value="P:positive regulation of signal transduction"/>
    <property type="evidence" value="ECO:0007669"/>
    <property type="project" value="UniProtKB-ARBA"/>
</dbReference>
<dbReference type="PROSITE" id="PS00010">
    <property type="entry name" value="ASX_HYDROXYL"/>
    <property type="match status" value="11"/>
</dbReference>
<feature type="domain" description="EGF-like" evidence="22">
    <location>
        <begin position="206"/>
        <end position="244"/>
    </location>
</feature>
<feature type="domain" description="EGF-like" evidence="22">
    <location>
        <begin position="691"/>
        <end position="727"/>
    </location>
</feature>
<dbReference type="GO" id="GO:0030182">
    <property type="term" value="P:neuron differentiation"/>
    <property type="evidence" value="ECO:0007669"/>
    <property type="project" value="UniProtKB-ARBA"/>
</dbReference>
<organism>
    <name type="scientific">Pediculus humanus subsp. corporis</name>
    <name type="common">Body louse</name>
    <dbReference type="NCBI Taxonomy" id="121224"/>
    <lineage>
        <taxon>Eukaryota</taxon>
        <taxon>Metazoa</taxon>
        <taxon>Ecdysozoa</taxon>
        <taxon>Arthropoda</taxon>
        <taxon>Hexapoda</taxon>
        <taxon>Insecta</taxon>
        <taxon>Pterygota</taxon>
        <taxon>Neoptera</taxon>
        <taxon>Paraneoptera</taxon>
        <taxon>Psocodea</taxon>
        <taxon>Troctomorpha</taxon>
        <taxon>Phthiraptera</taxon>
        <taxon>Anoplura</taxon>
        <taxon>Pediculidae</taxon>
        <taxon>Pediculus</taxon>
    </lineage>
</organism>
<evidence type="ECO:0000256" key="13">
    <source>
        <dbReference type="ARBA" id="ARBA00022989"/>
    </source>
</evidence>
<feature type="disulfide bond" evidence="17">
    <location>
        <begin position="488"/>
        <end position="497"/>
    </location>
</feature>
<dbReference type="GO" id="GO:0009986">
    <property type="term" value="C:cell surface"/>
    <property type="evidence" value="ECO:0007669"/>
    <property type="project" value="UniProtKB-ARBA"/>
</dbReference>
<dbReference type="GO" id="GO:0046331">
    <property type="term" value="P:lateral inhibition"/>
    <property type="evidence" value="ECO:0007669"/>
    <property type="project" value="UniProtKB-ARBA"/>
</dbReference>
<feature type="disulfide bond" evidence="17">
    <location>
        <begin position="194"/>
        <end position="203"/>
    </location>
</feature>
<dbReference type="FunFam" id="2.10.25.10:FF:000004">
    <property type="entry name" value="Neurogenic locus notch 1"/>
    <property type="match status" value="1"/>
</dbReference>
<reference evidence="25" key="3">
    <citation type="submission" date="2020-05" db="UniProtKB">
        <authorList>
            <consortium name="EnsemblMetazoa"/>
        </authorList>
    </citation>
    <scope>IDENTIFICATION</scope>
    <source>
        <strain evidence="25">USDA</strain>
    </source>
</reference>
<evidence type="ECO:0000256" key="18">
    <source>
        <dbReference type="PROSITE-ProRule" id="PRU00377"/>
    </source>
</evidence>
<dbReference type="InterPro" id="IPR001007">
    <property type="entry name" value="VWF_dom"/>
</dbReference>
<keyword evidence="8 19" id="KW-0677">Repeat</keyword>
<feature type="domain" description="DSL" evidence="23">
    <location>
        <begin position="54"/>
        <end position="98"/>
    </location>
</feature>
<feature type="disulfide bond" evidence="17">
    <location>
        <begin position="326"/>
        <end position="336"/>
    </location>
</feature>
<feature type="region of interest" description="Disordered" evidence="20">
    <location>
        <begin position="1184"/>
        <end position="1205"/>
    </location>
</feature>
<dbReference type="GO" id="GO:0048018">
    <property type="term" value="F:receptor ligand activity"/>
    <property type="evidence" value="ECO:0007669"/>
    <property type="project" value="UniProtKB-ARBA"/>
</dbReference>
<evidence type="ECO:0000256" key="5">
    <source>
        <dbReference type="ARBA" id="ARBA00022553"/>
    </source>
</evidence>
<dbReference type="GO" id="GO:0048638">
    <property type="term" value="P:regulation of developmental growth"/>
    <property type="evidence" value="ECO:0007669"/>
    <property type="project" value="UniProtKB-ARBA"/>
</dbReference>
<dbReference type="GeneID" id="8234455"/>
<dbReference type="PANTHER" id="PTHR24049">
    <property type="entry name" value="CRUMBS FAMILY MEMBER"/>
    <property type="match status" value="1"/>
</dbReference>
<evidence type="ECO:0000313" key="26">
    <source>
        <dbReference type="Proteomes" id="UP000009046"/>
    </source>
</evidence>
<feature type="disulfide bond" evidence="18">
    <location>
        <begin position="56"/>
        <end position="65"/>
    </location>
</feature>
<dbReference type="GO" id="GO:0080090">
    <property type="term" value="P:regulation of primary metabolic process"/>
    <property type="evidence" value="ECO:0007669"/>
    <property type="project" value="UniProtKB-ARBA"/>
</dbReference>
<evidence type="ECO:0000256" key="8">
    <source>
        <dbReference type="ARBA" id="ARBA00022737"/>
    </source>
</evidence>
<dbReference type="SMART" id="SM00214">
    <property type="entry name" value="VWC"/>
    <property type="match status" value="1"/>
</dbReference>
<evidence type="ECO:0000256" key="11">
    <source>
        <dbReference type="ARBA" id="ARBA00022843"/>
    </source>
</evidence>
<dbReference type="PROSITE" id="PS50026">
    <property type="entry name" value="EGF_3"/>
    <property type="match status" value="15"/>
</dbReference>
<feature type="disulfide bond" evidence="17">
    <location>
        <begin position="347"/>
        <end position="356"/>
    </location>
</feature>
<dbReference type="GO" id="GO:0016740">
    <property type="term" value="F:transferase activity"/>
    <property type="evidence" value="ECO:0007669"/>
    <property type="project" value="UniProtKB-KW"/>
</dbReference>
<evidence type="ECO:0000256" key="2">
    <source>
        <dbReference type="ARBA" id="ARBA00022473"/>
    </source>
</evidence>
<feature type="domain" description="EGF-like" evidence="22">
    <location>
        <begin position="397"/>
        <end position="433"/>
    </location>
</feature>
<dbReference type="PRINTS" id="PR02059">
    <property type="entry name" value="JAGGEDFAMILY"/>
</dbReference>
<keyword evidence="12" id="KW-0914">Notch signaling pathway</keyword>
<dbReference type="FunFam" id="2.10.25.10:FF:000321">
    <property type="entry name" value="Protein delta homolog 1"/>
    <property type="match status" value="1"/>
</dbReference>
<dbReference type="FunFam" id="2.10.25.10:FF:000117">
    <property type="entry name" value="Delta-like protein"/>
    <property type="match status" value="2"/>
</dbReference>
<feature type="disulfide bond" evidence="17">
    <location>
        <begin position="215"/>
        <end position="232"/>
    </location>
</feature>
<dbReference type="SUPFAM" id="SSF57196">
    <property type="entry name" value="EGF/Laminin"/>
    <property type="match status" value="9"/>
</dbReference>
<dbReference type="GO" id="GO:0048732">
    <property type="term" value="P:gland development"/>
    <property type="evidence" value="ECO:0007669"/>
    <property type="project" value="UniProtKB-ARBA"/>
</dbReference>
<dbReference type="GO" id="GO:0051241">
    <property type="term" value="P:negative regulation of multicellular organismal process"/>
    <property type="evidence" value="ECO:0007669"/>
    <property type="project" value="UniProtKB-ARBA"/>
</dbReference>
<dbReference type="Proteomes" id="UP000009046">
    <property type="component" value="Unassembled WGS sequence"/>
</dbReference>
<dbReference type="RefSeq" id="XP_002429076.1">
    <property type="nucleotide sequence ID" value="XM_002429031.1"/>
</dbReference>
<dbReference type="Pfam" id="PF01414">
    <property type="entry name" value="DSL"/>
    <property type="match status" value="1"/>
</dbReference>
<evidence type="ECO:0000313" key="25">
    <source>
        <dbReference type="EnsemblMetazoa" id="PHUM419360-PA"/>
    </source>
</evidence>
<dbReference type="FunFam" id="2.10.25.10:FF:000061">
    <property type="entry name" value="Delta-like protein"/>
    <property type="match status" value="1"/>
</dbReference>
<feature type="disulfide bond" evidence="17">
    <location>
        <begin position="641"/>
        <end position="650"/>
    </location>
</feature>
<dbReference type="FunFam" id="2.10.25.10:FF:000018">
    <property type="entry name" value="Delta-like 1"/>
    <property type="match status" value="1"/>
</dbReference>
<dbReference type="GO" id="GO:0048871">
    <property type="term" value="P:multicellular organismal-level homeostasis"/>
    <property type="evidence" value="ECO:0007669"/>
    <property type="project" value="UniProtKB-ARBA"/>
</dbReference>
<dbReference type="GO" id="GO:0042063">
    <property type="term" value="P:gliogenesis"/>
    <property type="evidence" value="ECO:0007669"/>
    <property type="project" value="UniProtKB-ARBA"/>
</dbReference>
<dbReference type="Pfam" id="PF23575">
    <property type="entry name" value="JAG1"/>
    <property type="match status" value="1"/>
</dbReference>
<evidence type="ECO:0000256" key="7">
    <source>
        <dbReference type="ARBA" id="ARBA00022729"/>
    </source>
</evidence>
<evidence type="ECO:0000313" key="24">
    <source>
        <dbReference type="EMBL" id="EEB16338.1"/>
    </source>
</evidence>
<dbReference type="GO" id="GO:0002064">
    <property type="term" value="P:epithelial cell development"/>
    <property type="evidence" value="ECO:0007669"/>
    <property type="project" value="UniProtKB-ARBA"/>
</dbReference>
<reference evidence="24" key="1">
    <citation type="submission" date="2007-04" db="EMBL/GenBank/DDBJ databases">
        <title>Annotation of Pediculus humanus corporis strain USDA.</title>
        <authorList>
            <person name="Kirkness E."/>
            <person name="Hannick L."/>
            <person name="Hass B."/>
            <person name="Bruggner R."/>
            <person name="Lawson D."/>
            <person name="Bidwell S."/>
            <person name="Joardar V."/>
            <person name="Caler E."/>
            <person name="Walenz B."/>
            <person name="Inman J."/>
            <person name="Schobel S."/>
            <person name="Galinsky K."/>
            <person name="Amedeo P."/>
            <person name="Strausberg R."/>
        </authorList>
    </citation>
    <scope>NUCLEOTIDE SEQUENCE</scope>
    <source>
        <strain evidence="24">USDA</strain>
    </source>
</reference>
<dbReference type="GO" id="GO:0045179">
    <property type="term" value="C:apical cortex"/>
    <property type="evidence" value="ECO:0007669"/>
    <property type="project" value="UniProtKB-ARBA"/>
</dbReference>
<feature type="disulfide bond" evidence="18">
    <location>
        <begin position="89"/>
        <end position="98"/>
    </location>
</feature>
<dbReference type="GO" id="GO:0060562">
    <property type="term" value="P:epithelial tube morphogenesis"/>
    <property type="evidence" value="ECO:0007669"/>
    <property type="project" value="UniProtKB-ARBA"/>
</dbReference>
<dbReference type="GO" id="GO:0005509">
    <property type="term" value="F:calcium ion binding"/>
    <property type="evidence" value="ECO:0007669"/>
    <property type="project" value="InterPro"/>
</dbReference>
<dbReference type="GO" id="GO:0043208">
    <property type="term" value="F:glycosphingolipid binding"/>
    <property type="evidence" value="ECO:0007669"/>
    <property type="project" value="UniProtKB-ARBA"/>
</dbReference>
<dbReference type="SMART" id="SM00051">
    <property type="entry name" value="DSL"/>
    <property type="match status" value="1"/>
</dbReference>
<evidence type="ECO:0000256" key="20">
    <source>
        <dbReference type="SAM" id="MobiDB-lite"/>
    </source>
</evidence>
<dbReference type="Pfam" id="PF12661">
    <property type="entry name" value="hEGF"/>
    <property type="match status" value="1"/>
</dbReference>
<evidence type="ECO:0000256" key="16">
    <source>
        <dbReference type="ARBA" id="ARBA00023180"/>
    </source>
</evidence>
<dbReference type="SMART" id="SM00179">
    <property type="entry name" value="EGF_CA"/>
    <property type="match status" value="14"/>
</dbReference>
<feature type="domain" description="EGF-like" evidence="22">
    <location>
        <begin position="99"/>
        <end position="132"/>
    </location>
</feature>
<dbReference type="GO" id="GO:0061326">
    <property type="term" value="P:renal tubule development"/>
    <property type="evidence" value="ECO:0007669"/>
    <property type="project" value="UniProtKB-ARBA"/>
</dbReference>
<dbReference type="InterPro" id="IPR000742">
    <property type="entry name" value="EGF"/>
</dbReference>
<comment type="caution">
    <text evidence="17">Lacks conserved residue(s) required for the propagation of feature annotation.</text>
</comment>